<dbReference type="InterPro" id="IPR050736">
    <property type="entry name" value="Sensor_HK_Regulatory"/>
</dbReference>
<dbReference type="AlphaFoldDB" id="A0A8J7L8E2"/>
<feature type="transmembrane region" description="Helical" evidence="8">
    <location>
        <begin position="167"/>
        <end position="187"/>
    </location>
</feature>
<evidence type="ECO:0000259" key="9">
    <source>
        <dbReference type="PROSITE" id="PS50109"/>
    </source>
</evidence>
<keyword evidence="8" id="KW-0812">Transmembrane</keyword>
<keyword evidence="5 10" id="KW-0418">Kinase</keyword>
<gene>
    <name evidence="10" type="ORF">I8751_27710</name>
</gene>
<proteinExistence type="predicted"/>
<dbReference type="SMART" id="SM00388">
    <property type="entry name" value="HisKA"/>
    <property type="match status" value="1"/>
</dbReference>
<evidence type="ECO:0000256" key="8">
    <source>
        <dbReference type="SAM" id="Phobius"/>
    </source>
</evidence>
<dbReference type="InterPro" id="IPR005467">
    <property type="entry name" value="His_kinase_dom"/>
</dbReference>
<dbReference type="InterPro" id="IPR003594">
    <property type="entry name" value="HATPase_dom"/>
</dbReference>
<comment type="catalytic activity">
    <reaction evidence="1">
        <text>ATP + protein L-histidine = ADP + protein N-phospho-L-histidine.</text>
        <dbReference type="EC" id="2.7.13.3"/>
    </reaction>
</comment>
<dbReference type="EMBL" id="JAECZB010000103">
    <property type="protein sequence ID" value="MBH8556057.1"/>
    <property type="molecule type" value="Genomic_DNA"/>
</dbReference>
<reference evidence="10 11" key="1">
    <citation type="journal article" date="2021" name="Int. J. Syst. Evol. Microbiol.">
        <title>Amazonocrinis nigriterrae gen. nov., sp. nov., Atlanticothrix silvestris gen. nov., sp. nov. and Dendronalium phyllosphericum gen. nov., sp. nov., nostocacean cyanobacteria from Brazilian environments.</title>
        <authorList>
            <person name="Alvarenga D.O."/>
            <person name="Andreote A.P.D."/>
            <person name="Branco L.H.Z."/>
            <person name="Delbaje E."/>
            <person name="Cruz R.B."/>
            <person name="Varani A.M."/>
            <person name="Fiore M.F."/>
        </authorList>
    </citation>
    <scope>NUCLEOTIDE SEQUENCE [LARGE SCALE GENOMIC DNA]</scope>
    <source>
        <strain evidence="10 11">CENA357</strain>
    </source>
</reference>
<dbReference type="FunFam" id="3.30.565.10:FF:000006">
    <property type="entry name" value="Sensor histidine kinase WalK"/>
    <property type="match status" value="1"/>
</dbReference>
<keyword evidence="6" id="KW-0902">Two-component regulatory system</keyword>
<keyword evidence="3" id="KW-0597">Phosphoprotein</keyword>
<dbReference type="PROSITE" id="PS50109">
    <property type="entry name" value="HIS_KIN"/>
    <property type="match status" value="1"/>
</dbReference>
<sequence length="432" mass="48164">MFDRSRRNLAHWFALSMGGILFAFAGVGYCLNVEEQLRFFDDELFSQSKAFAAKTQYSLYQSQWQNQRSQTPIENGASLNGGLVYARWYDANKQLVQFIGSSDAKQLTVKPGFKTIRVLSSSNQSSSKTTWVRQITLPVLQGKVLIGYFQTAAPMDSLRGSLNQARLFLTLGVPVTFGVIGITGWFLGELAMRPSLRAYQQLQRFTADASHELRTPVATVLSNAQVALMPPEDPSEQRFRLQKIAETAKSMSTLINNLLFLSRHDGSLTETISKPVNLNELLRSLVQEWTVQALAQSLNFSVQLPEQPVMLQVDVNLLKQAVINLLSNAFKYTPTGGKVELRLFTQSYRAVIQIKDNGIGIPPTDLPHIFDRFYRVDTVRSRQTGGFGLGLAIAQQIVQGYGGQITVESILGQGSTFQINLPAFKHLNWESS</sequence>
<accession>A0A8J7L8E2</accession>
<evidence type="ECO:0000256" key="5">
    <source>
        <dbReference type="ARBA" id="ARBA00022777"/>
    </source>
</evidence>
<feature type="domain" description="Histidine kinase" evidence="9">
    <location>
        <begin position="208"/>
        <end position="425"/>
    </location>
</feature>
<dbReference type="CDD" id="cd00082">
    <property type="entry name" value="HisKA"/>
    <property type="match status" value="1"/>
</dbReference>
<dbReference type="Gene3D" id="3.30.565.10">
    <property type="entry name" value="Histidine kinase-like ATPase, C-terminal domain"/>
    <property type="match status" value="1"/>
</dbReference>
<comment type="function">
    <text evidence="7">Photoreceptor which exists in two forms that are reversibly interconvertible by light: the R form that absorbs maximally in the red region of the spectrum and the FR form that absorbs maximally in the far-red region.</text>
</comment>
<dbReference type="SUPFAM" id="SSF47384">
    <property type="entry name" value="Homodimeric domain of signal transducing histidine kinase"/>
    <property type="match status" value="1"/>
</dbReference>
<dbReference type="RefSeq" id="WP_214442257.1">
    <property type="nucleotide sequence ID" value="NZ_JAECZB010000103.1"/>
</dbReference>
<organism evidence="10 11">
    <name type="scientific">Atlanticothrix silvestris CENA357</name>
    <dbReference type="NCBI Taxonomy" id="1725252"/>
    <lineage>
        <taxon>Bacteria</taxon>
        <taxon>Bacillati</taxon>
        <taxon>Cyanobacteriota</taxon>
        <taxon>Cyanophyceae</taxon>
        <taxon>Nostocales</taxon>
        <taxon>Nodulariaceae</taxon>
        <taxon>Atlanticothrix</taxon>
        <taxon>Atlanticothrix silvestris</taxon>
    </lineage>
</organism>
<evidence type="ECO:0000256" key="7">
    <source>
        <dbReference type="ARBA" id="ARBA00055745"/>
    </source>
</evidence>
<dbReference type="PRINTS" id="PR00344">
    <property type="entry name" value="BCTRLSENSOR"/>
</dbReference>
<evidence type="ECO:0000256" key="4">
    <source>
        <dbReference type="ARBA" id="ARBA00022679"/>
    </source>
</evidence>
<dbReference type="InterPro" id="IPR004358">
    <property type="entry name" value="Sig_transdc_His_kin-like_C"/>
</dbReference>
<dbReference type="PANTHER" id="PTHR43711:SF1">
    <property type="entry name" value="HISTIDINE KINASE 1"/>
    <property type="match status" value="1"/>
</dbReference>
<name>A0A8J7L8E2_9CYAN</name>
<dbReference type="SUPFAM" id="SSF55874">
    <property type="entry name" value="ATPase domain of HSP90 chaperone/DNA topoisomerase II/histidine kinase"/>
    <property type="match status" value="1"/>
</dbReference>
<dbReference type="InterPro" id="IPR036890">
    <property type="entry name" value="HATPase_C_sf"/>
</dbReference>
<evidence type="ECO:0000256" key="6">
    <source>
        <dbReference type="ARBA" id="ARBA00023012"/>
    </source>
</evidence>
<dbReference type="PANTHER" id="PTHR43711">
    <property type="entry name" value="TWO-COMPONENT HISTIDINE KINASE"/>
    <property type="match status" value="1"/>
</dbReference>
<protein>
    <recommendedName>
        <fullName evidence="2">histidine kinase</fullName>
        <ecNumber evidence="2">2.7.13.3</ecNumber>
    </recommendedName>
</protein>
<evidence type="ECO:0000256" key="1">
    <source>
        <dbReference type="ARBA" id="ARBA00000085"/>
    </source>
</evidence>
<comment type="caution">
    <text evidence="10">The sequence shown here is derived from an EMBL/GenBank/DDBJ whole genome shotgun (WGS) entry which is preliminary data.</text>
</comment>
<evidence type="ECO:0000256" key="3">
    <source>
        <dbReference type="ARBA" id="ARBA00022553"/>
    </source>
</evidence>
<keyword evidence="8" id="KW-0472">Membrane</keyword>
<keyword evidence="4" id="KW-0808">Transferase</keyword>
<evidence type="ECO:0000256" key="2">
    <source>
        <dbReference type="ARBA" id="ARBA00012438"/>
    </source>
</evidence>
<dbReference type="Pfam" id="PF02518">
    <property type="entry name" value="HATPase_c"/>
    <property type="match status" value="1"/>
</dbReference>
<evidence type="ECO:0000313" key="10">
    <source>
        <dbReference type="EMBL" id="MBH8556057.1"/>
    </source>
</evidence>
<dbReference type="Proteomes" id="UP000599391">
    <property type="component" value="Unassembled WGS sequence"/>
</dbReference>
<evidence type="ECO:0000313" key="11">
    <source>
        <dbReference type="Proteomes" id="UP000599391"/>
    </source>
</evidence>
<dbReference type="InterPro" id="IPR003661">
    <property type="entry name" value="HisK_dim/P_dom"/>
</dbReference>
<dbReference type="InterPro" id="IPR036097">
    <property type="entry name" value="HisK_dim/P_sf"/>
</dbReference>
<dbReference type="GO" id="GO:0000155">
    <property type="term" value="F:phosphorelay sensor kinase activity"/>
    <property type="evidence" value="ECO:0007669"/>
    <property type="project" value="InterPro"/>
</dbReference>
<feature type="transmembrane region" description="Helical" evidence="8">
    <location>
        <begin position="12"/>
        <end position="31"/>
    </location>
</feature>
<keyword evidence="8" id="KW-1133">Transmembrane helix</keyword>
<dbReference type="Gene3D" id="1.10.287.130">
    <property type="match status" value="1"/>
</dbReference>
<keyword evidence="11" id="KW-1185">Reference proteome</keyword>
<dbReference type="EC" id="2.7.13.3" evidence="2"/>
<dbReference type="SMART" id="SM00387">
    <property type="entry name" value="HATPase_c"/>
    <property type="match status" value="1"/>
</dbReference>
<dbReference type="CDD" id="cd00075">
    <property type="entry name" value="HATPase"/>
    <property type="match status" value="1"/>
</dbReference>
<dbReference type="Pfam" id="PF00512">
    <property type="entry name" value="HisKA"/>
    <property type="match status" value="1"/>
</dbReference>